<dbReference type="EMBL" id="LRQV01000031">
    <property type="protein sequence ID" value="KXK61861.1"/>
    <property type="molecule type" value="Genomic_DNA"/>
</dbReference>
<dbReference type="InterPro" id="IPR017972">
    <property type="entry name" value="Cyt_P450_CS"/>
</dbReference>
<comment type="similarity">
    <text evidence="1 10">Belongs to the cytochrome P450 family.</text>
</comment>
<evidence type="ECO:0000313" key="11">
    <source>
        <dbReference type="EMBL" id="KXK61861.1"/>
    </source>
</evidence>
<dbReference type="PANTHER" id="PTHR46696:SF4">
    <property type="entry name" value="BIOTIN BIOSYNTHESIS CYTOCHROME P450"/>
    <property type="match status" value="1"/>
</dbReference>
<gene>
    <name evidence="11" type="ORF">AWW66_11425</name>
</gene>
<comment type="pathway">
    <text evidence="9">Antibiotic biosynthesis; mycinamicin biosynthesis.</text>
</comment>
<reference evidence="11 12" key="1">
    <citation type="submission" date="2016-01" db="EMBL/GenBank/DDBJ databases">
        <title>Whole genome sequence and analysis of Micromonospora rosaria DSM 803, which can produce antibacterial substance rosamicin.</title>
        <authorList>
            <person name="Yang H."/>
            <person name="He X."/>
            <person name="Zhu D."/>
        </authorList>
    </citation>
    <scope>NUCLEOTIDE SEQUENCE [LARGE SCALE GENOMIC DNA]</scope>
    <source>
        <strain evidence="11 12">DSM 803</strain>
    </source>
</reference>
<keyword evidence="2 10" id="KW-0349">Heme</keyword>
<evidence type="ECO:0000313" key="12">
    <source>
        <dbReference type="Proteomes" id="UP000070620"/>
    </source>
</evidence>
<dbReference type="FunFam" id="1.10.630.10:FF:000018">
    <property type="entry name" value="Cytochrome P450 monooxygenase"/>
    <property type="match status" value="1"/>
</dbReference>
<protein>
    <submittedName>
        <fullName evidence="11">Cytochrome</fullName>
    </submittedName>
</protein>
<keyword evidence="7 10" id="KW-0503">Monooxygenase</keyword>
<evidence type="ECO:0000256" key="2">
    <source>
        <dbReference type="ARBA" id="ARBA00022617"/>
    </source>
</evidence>
<organism evidence="11 12">
    <name type="scientific">Micromonospora rosaria</name>
    <dbReference type="NCBI Taxonomy" id="47874"/>
    <lineage>
        <taxon>Bacteria</taxon>
        <taxon>Bacillati</taxon>
        <taxon>Actinomycetota</taxon>
        <taxon>Actinomycetes</taxon>
        <taxon>Micromonosporales</taxon>
        <taxon>Micromonosporaceae</taxon>
        <taxon>Micromonospora</taxon>
    </lineage>
</organism>
<evidence type="ECO:0000256" key="4">
    <source>
        <dbReference type="ARBA" id="ARBA00022857"/>
    </source>
</evidence>
<dbReference type="GO" id="GO:0017000">
    <property type="term" value="P:antibiotic biosynthetic process"/>
    <property type="evidence" value="ECO:0007669"/>
    <property type="project" value="UniProtKB-KW"/>
</dbReference>
<dbReference type="GO" id="GO:0036199">
    <property type="term" value="F:cholest-4-en-3-one 26-monooxygenase activity"/>
    <property type="evidence" value="ECO:0007669"/>
    <property type="project" value="TreeGrafter"/>
</dbReference>
<dbReference type="InterPro" id="IPR001128">
    <property type="entry name" value="Cyt_P450"/>
</dbReference>
<evidence type="ECO:0000256" key="3">
    <source>
        <dbReference type="ARBA" id="ARBA00022723"/>
    </source>
</evidence>
<accession>A0A136PTM7</accession>
<evidence type="ECO:0000256" key="9">
    <source>
        <dbReference type="ARBA" id="ARBA00060683"/>
    </source>
</evidence>
<keyword evidence="3 10" id="KW-0479">Metal-binding</keyword>
<dbReference type="GO" id="GO:0020037">
    <property type="term" value="F:heme binding"/>
    <property type="evidence" value="ECO:0007669"/>
    <property type="project" value="InterPro"/>
</dbReference>
<keyword evidence="6 10" id="KW-0408">Iron</keyword>
<keyword evidence="8" id="KW-0045">Antibiotic biosynthesis</keyword>
<keyword evidence="5 10" id="KW-0560">Oxidoreductase</keyword>
<dbReference type="PANTHER" id="PTHR46696">
    <property type="entry name" value="P450, PUTATIVE (EUROFUNG)-RELATED"/>
    <property type="match status" value="1"/>
</dbReference>
<evidence type="ECO:0000256" key="7">
    <source>
        <dbReference type="ARBA" id="ARBA00023033"/>
    </source>
</evidence>
<evidence type="ECO:0000256" key="10">
    <source>
        <dbReference type="RuleBase" id="RU000461"/>
    </source>
</evidence>
<dbReference type="Gene3D" id="1.10.630.10">
    <property type="entry name" value="Cytochrome P450"/>
    <property type="match status" value="1"/>
</dbReference>
<keyword evidence="4" id="KW-0521">NADP</keyword>
<dbReference type="CDD" id="cd11033">
    <property type="entry name" value="CYP142-like"/>
    <property type="match status" value="1"/>
</dbReference>
<dbReference type="AlphaFoldDB" id="A0A136PTM7"/>
<proteinExistence type="inferred from homology"/>
<dbReference type="InterPro" id="IPR036396">
    <property type="entry name" value="Cyt_P450_sf"/>
</dbReference>
<sequence>MSSPTAGATALDLADPTTFVRNDPLAFWSEVRDRSPVYWHDGRAGRPGFWVVSRYADVLASYADAARLSSARGTVLDVLLRGDDSAGGRMLAVTDRPRHRELRSVMLRAFSPRVLGEVVGRVERRAEELVRRVTGVGGFDFATEVAEHLPMGTICDLLSVPAADRADLLRWNKSALSSDEADVDPYAAVEARNQILLYFVDLAERRRARPGDDVVSMVATVTVGGKLLSIEEVALNCYSLILGGDESSRVSAICAVKAFADFPDQWRAVRDGAVAVDTAVEEVVRWATPAMHFARTATTDLELGGRQVRAGDIVTLWNLSANFDEREFDRPGRFAVARTPNRHVSFGHGPHFCLGAHLGRAELRALLTALAGAVRGIEMTGSPQRVYSNFLNGYRTLPVTFVGR</sequence>
<dbReference type="PROSITE" id="PS00086">
    <property type="entry name" value="CYTOCHROME_P450"/>
    <property type="match status" value="1"/>
</dbReference>
<dbReference type="GO" id="GO:0008395">
    <property type="term" value="F:steroid hydroxylase activity"/>
    <property type="evidence" value="ECO:0007669"/>
    <property type="project" value="TreeGrafter"/>
</dbReference>
<name>A0A136PTM7_9ACTN</name>
<keyword evidence="12" id="KW-1185">Reference proteome</keyword>
<dbReference type="PRINTS" id="PR00359">
    <property type="entry name" value="BP450"/>
</dbReference>
<dbReference type="InterPro" id="IPR002397">
    <property type="entry name" value="Cyt_P450_B"/>
</dbReference>
<evidence type="ECO:0000256" key="8">
    <source>
        <dbReference type="ARBA" id="ARBA00023194"/>
    </source>
</evidence>
<dbReference type="Pfam" id="PF00067">
    <property type="entry name" value="p450"/>
    <property type="match status" value="1"/>
</dbReference>
<evidence type="ECO:0000256" key="1">
    <source>
        <dbReference type="ARBA" id="ARBA00010617"/>
    </source>
</evidence>
<comment type="caution">
    <text evidence="11">The sequence shown here is derived from an EMBL/GenBank/DDBJ whole genome shotgun (WGS) entry which is preliminary data.</text>
</comment>
<dbReference type="OrthoDB" id="4156795at2"/>
<dbReference type="GO" id="GO:0005506">
    <property type="term" value="F:iron ion binding"/>
    <property type="evidence" value="ECO:0007669"/>
    <property type="project" value="InterPro"/>
</dbReference>
<dbReference type="SUPFAM" id="SSF48264">
    <property type="entry name" value="Cytochrome P450"/>
    <property type="match status" value="1"/>
</dbReference>
<dbReference type="Proteomes" id="UP000070620">
    <property type="component" value="Unassembled WGS sequence"/>
</dbReference>
<dbReference type="RefSeq" id="WP_067363971.1">
    <property type="nucleotide sequence ID" value="NZ_JBIUBN010000025.1"/>
</dbReference>
<dbReference type="GO" id="GO:0006707">
    <property type="term" value="P:cholesterol catabolic process"/>
    <property type="evidence" value="ECO:0007669"/>
    <property type="project" value="TreeGrafter"/>
</dbReference>
<evidence type="ECO:0000256" key="5">
    <source>
        <dbReference type="ARBA" id="ARBA00023002"/>
    </source>
</evidence>
<evidence type="ECO:0000256" key="6">
    <source>
        <dbReference type="ARBA" id="ARBA00023004"/>
    </source>
</evidence>